<dbReference type="RefSeq" id="WP_307527572.1">
    <property type="nucleotide sequence ID" value="NZ_JAUSZI010000002.1"/>
</dbReference>
<organism evidence="1 2">
    <name type="scientific">Streptomyces umbrinus</name>
    <dbReference type="NCBI Taxonomy" id="67370"/>
    <lineage>
        <taxon>Bacteria</taxon>
        <taxon>Bacillati</taxon>
        <taxon>Actinomycetota</taxon>
        <taxon>Actinomycetes</taxon>
        <taxon>Kitasatosporales</taxon>
        <taxon>Streptomycetaceae</taxon>
        <taxon>Streptomyces</taxon>
        <taxon>Streptomyces phaeochromogenes group</taxon>
    </lineage>
</organism>
<accession>A0ABU0T6V6</accession>
<evidence type="ECO:0000313" key="1">
    <source>
        <dbReference type="EMBL" id="MDQ1031433.1"/>
    </source>
</evidence>
<dbReference type="Proteomes" id="UP001230328">
    <property type="component" value="Unassembled WGS sequence"/>
</dbReference>
<proteinExistence type="predicted"/>
<evidence type="ECO:0000313" key="2">
    <source>
        <dbReference type="Proteomes" id="UP001230328"/>
    </source>
</evidence>
<dbReference type="EMBL" id="JAUSZI010000002">
    <property type="protein sequence ID" value="MDQ1031433.1"/>
    <property type="molecule type" value="Genomic_DNA"/>
</dbReference>
<protein>
    <recommendedName>
        <fullName evidence="3">Secreted protein</fullName>
    </recommendedName>
</protein>
<name>A0ABU0T6V6_9ACTN</name>
<sequence length="226" mass="24941">MDPAIIAAVITTPTAVIAAAAAYAAGRAQARAAHHGPIDAVRRQHQRDAYAALTRAAWSYLGSAGLVKHLVEQVNRARLNDRELTPEARARLWGMWDRTSLSRDDVADVLAPADIPPAIGRALRWLERVSPTWRQDIHDANKIDDVAHAESVVALEGPDHLAELAERIRRQAVSVQHCWATAAFTPFKPLLRQEMECEVPLDKMLADLKESIQAFTQAARAHLNTH</sequence>
<keyword evidence="2" id="KW-1185">Reference proteome</keyword>
<comment type="caution">
    <text evidence="1">The sequence shown here is derived from an EMBL/GenBank/DDBJ whole genome shotgun (WGS) entry which is preliminary data.</text>
</comment>
<reference evidence="1 2" key="1">
    <citation type="submission" date="2023-07" db="EMBL/GenBank/DDBJ databases">
        <title>Comparative genomics of wheat-associated soil bacteria to identify genetic determinants of phenazine resistance.</title>
        <authorList>
            <person name="Mouncey N."/>
        </authorList>
    </citation>
    <scope>NUCLEOTIDE SEQUENCE [LARGE SCALE GENOMIC DNA]</scope>
    <source>
        <strain evidence="1 2">V2I4</strain>
    </source>
</reference>
<evidence type="ECO:0008006" key="3">
    <source>
        <dbReference type="Google" id="ProtNLM"/>
    </source>
</evidence>
<gene>
    <name evidence="1" type="ORF">QF035_009015</name>
</gene>